<keyword evidence="3" id="KW-0999">Mitochondrion inner membrane</keyword>
<organism evidence="11">
    <name type="scientific">Tanacetum cinerariifolium</name>
    <name type="common">Dalmatian daisy</name>
    <name type="synonym">Chrysanthemum cinerariifolium</name>
    <dbReference type="NCBI Taxonomy" id="118510"/>
    <lineage>
        <taxon>Eukaryota</taxon>
        <taxon>Viridiplantae</taxon>
        <taxon>Streptophyta</taxon>
        <taxon>Embryophyta</taxon>
        <taxon>Tracheophyta</taxon>
        <taxon>Spermatophyta</taxon>
        <taxon>Magnoliopsida</taxon>
        <taxon>eudicotyledons</taxon>
        <taxon>Gunneridae</taxon>
        <taxon>Pentapetalae</taxon>
        <taxon>asterids</taxon>
        <taxon>campanulids</taxon>
        <taxon>Asterales</taxon>
        <taxon>Asteraceae</taxon>
        <taxon>Asteroideae</taxon>
        <taxon>Anthemideae</taxon>
        <taxon>Anthemidinae</taxon>
        <taxon>Tanacetum</taxon>
    </lineage>
</organism>
<evidence type="ECO:0000313" key="11">
    <source>
        <dbReference type="EMBL" id="GEU38278.1"/>
    </source>
</evidence>
<dbReference type="InterPro" id="IPR044202">
    <property type="entry name" value="LETM1/MDM38-like"/>
</dbReference>
<dbReference type="InterPro" id="IPR033122">
    <property type="entry name" value="LETM1-like_RBD"/>
</dbReference>
<protein>
    <recommendedName>
        <fullName evidence="10">Letm1 RBD domain-containing protein</fullName>
    </recommendedName>
</protein>
<dbReference type="GO" id="GO:0005743">
    <property type="term" value="C:mitochondrial inner membrane"/>
    <property type="evidence" value="ECO:0007669"/>
    <property type="project" value="UniProtKB-SubCell"/>
</dbReference>
<comment type="subcellular location">
    <subcellularLocation>
        <location evidence="1">Mitochondrion inner membrane</location>
        <topology evidence="1">Single-pass membrane protein</topology>
    </subcellularLocation>
</comment>
<dbReference type="EMBL" id="BKCJ010001033">
    <property type="protein sequence ID" value="GEU38278.1"/>
    <property type="molecule type" value="Genomic_DNA"/>
</dbReference>
<evidence type="ECO:0000256" key="6">
    <source>
        <dbReference type="ARBA" id="ARBA00023136"/>
    </source>
</evidence>
<dbReference type="GO" id="GO:0030003">
    <property type="term" value="P:intracellular monoatomic cation homeostasis"/>
    <property type="evidence" value="ECO:0007669"/>
    <property type="project" value="TreeGrafter"/>
</dbReference>
<evidence type="ECO:0000259" key="10">
    <source>
        <dbReference type="PROSITE" id="PS51758"/>
    </source>
</evidence>
<sequence length="1031" mass="117935">MPTEMELAPEQTQQGVSEDENPARANIKQALGRIKNDDRMIQSKGGVDARSEDEVGEDCRERGMLGIRSVEEMRQQLRDWLDLSLNHSVPSSLMILSRATLFSLPVDIVEDSVSERQRKLEKEEEAKKKHSVESNKDVAFEEIINATAAYAQQQLCKSLSREREEFFKLVNKEINLYHSMIDKEGTDGEHVDAMLQKIEKDIDDVYALISDKRIKNDDKMVQSKGGVDALSEDELGEDCRERGMLGLRSVEEMRQQKKLYHSMTEKEGTDIMKTYKPSNGETNDSTVPDALSITGVHFEKISMGPTPSSSSAMVLTLEKRRNDLPNVSSSVSSLASNMNMSLVGGYRNKYNYGDFIDGAEGNTRPTSNKDVALEETINADAQQQARAIALDKQQQLCKALPSVSREREESLKLVKDVSDGASSALINREREEFLKLVNKEKKERVVKATIRCRTNTFIDHVEGLEPERLKMLEGTPFHKLLELKRVKAPDFSQIMGVEDGEKIIDMNETAPDHLKKVFSKGKANIDMEEVVKQLKTRITSDSLDELKNQLSKTQQRMKANADVKLETGEKAAYKLNLLALVKTHPVFHVSQLKKVLGNKVEARDLPEGLSDEMEMLIQPEREKEAILGNCIREITHDCKDMLRKKLKEIDLYNSTISQNRNRKQKFYMCRQRGHTIKNCPMKEKEHGEGTKMAGNTSIMMKGRESAKLMNKKLMTTKPTVSLKYPEWIHFLTKCMIKGEVVVKNGDQWYLIPGVHYAPEVTLNILSIDLLESQGIEIIYEDNICRLIYMFSNLKDHKLNEDKLRTMQNEYLEKYFESLKKRDTSNEGVKPVGMLSMKDDSIEIKGTIYSTRVNTFNEYVGFLNLLKQDEIISQAWDAFRNKFDKPWGYLSVYFARDFGKIGKILGLSIQDEEEVRRCYINFLDVFTSYHKTARVPKQEHNRVLGMPTKIVEEGKEYTCLASHQCDFAEIKAPNMEVASRKGKEKIKHFRIILEDTRRESDSHLFQPIPPNIKRSQNMNKDIQGMIKRPTNS</sequence>
<feature type="region of interest" description="Disordered" evidence="9">
    <location>
        <begin position="1"/>
        <end position="23"/>
    </location>
</feature>
<dbReference type="PANTHER" id="PTHR14009:SF31">
    <property type="entry name" value="MITOCHONDRIAL PROTON_CALCIUM EXCHANGER PROTEIN"/>
    <property type="match status" value="1"/>
</dbReference>
<dbReference type="PROSITE" id="PS51758">
    <property type="entry name" value="LETM1_RBD"/>
    <property type="match status" value="1"/>
</dbReference>
<keyword evidence="4" id="KW-1133">Transmembrane helix</keyword>
<dbReference type="AlphaFoldDB" id="A0A6L2JMK9"/>
<gene>
    <name evidence="11" type="ORF">Tci_010256</name>
</gene>
<accession>A0A6L2JMK9</accession>
<evidence type="ECO:0000256" key="7">
    <source>
        <dbReference type="PROSITE-ProRule" id="PRU01094"/>
    </source>
</evidence>
<proteinExistence type="predicted"/>
<keyword evidence="2" id="KW-0812">Transmembrane</keyword>
<evidence type="ECO:0000256" key="5">
    <source>
        <dbReference type="ARBA" id="ARBA00023128"/>
    </source>
</evidence>
<evidence type="ECO:0000256" key="8">
    <source>
        <dbReference type="SAM" id="Coils"/>
    </source>
</evidence>
<evidence type="ECO:0000256" key="3">
    <source>
        <dbReference type="ARBA" id="ARBA00022792"/>
    </source>
</evidence>
<dbReference type="GO" id="GO:0043022">
    <property type="term" value="F:ribosome binding"/>
    <property type="evidence" value="ECO:0007669"/>
    <property type="project" value="InterPro"/>
</dbReference>
<keyword evidence="6" id="KW-0472">Membrane</keyword>
<evidence type="ECO:0000256" key="1">
    <source>
        <dbReference type="ARBA" id="ARBA00004434"/>
    </source>
</evidence>
<evidence type="ECO:0000256" key="9">
    <source>
        <dbReference type="SAM" id="MobiDB-lite"/>
    </source>
</evidence>
<evidence type="ECO:0000256" key="2">
    <source>
        <dbReference type="ARBA" id="ARBA00022692"/>
    </source>
</evidence>
<name>A0A6L2JMK9_TANCI</name>
<dbReference type="PANTHER" id="PTHR14009">
    <property type="entry name" value="LEUCINE ZIPPER-EF-HAND CONTAINING TRANSMEMBRANE PROTEIN"/>
    <property type="match status" value="1"/>
</dbReference>
<keyword evidence="5 7" id="KW-0496">Mitochondrion</keyword>
<comment type="caution">
    <text evidence="11">The sequence shown here is derived from an EMBL/GenBank/DDBJ whole genome shotgun (WGS) entry which is preliminary data.</text>
</comment>
<feature type="coiled-coil region" evidence="8">
    <location>
        <begin position="106"/>
        <end position="133"/>
    </location>
</feature>
<reference evidence="11" key="1">
    <citation type="journal article" date="2019" name="Sci. Rep.">
        <title>Draft genome of Tanacetum cinerariifolium, the natural source of mosquito coil.</title>
        <authorList>
            <person name="Yamashiro T."/>
            <person name="Shiraishi A."/>
            <person name="Satake H."/>
            <person name="Nakayama K."/>
        </authorList>
    </citation>
    <scope>NUCLEOTIDE SEQUENCE</scope>
</reference>
<dbReference type="Pfam" id="PF07766">
    <property type="entry name" value="LETM1_RBD"/>
    <property type="match status" value="1"/>
</dbReference>
<feature type="domain" description="Letm1 RBD" evidence="10">
    <location>
        <begin position="1"/>
        <end position="122"/>
    </location>
</feature>
<keyword evidence="8" id="KW-0175">Coiled coil</keyword>
<evidence type="ECO:0000256" key="4">
    <source>
        <dbReference type="ARBA" id="ARBA00022989"/>
    </source>
</evidence>